<evidence type="ECO:0000256" key="1">
    <source>
        <dbReference type="ARBA" id="ARBA00004271"/>
    </source>
</evidence>
<evidence type="ECO:0000256" key="2">
    <source>
        <dbReference type="ARBA" id="ARBA00022523"/>
    </source>
</evidence>
<dbReference type="FunCoup" id="B9R9Q8">
    <property type="interactions" value="6"/>
</dbReference>
<keyword evidence="5" id="KW-1015">Disulfide bond</keyword>
<keyword evidence="4 7" id="KW-0732">Signal</keyword>
<evidence type="ECO:0000256" key="3">
    <source>
        <dbReference type="ARBA" id="ARBA00022525"/>
    </source>
</evidence>
<protein>
    <submittedName>
        <fullName evidence="9">21 kDa protein, putative</fullName>
    </submittedName>
</protein>
<dbReference type="SMART" id="SM00856">
    <property type="entry name" value="PMEI"/>
    <property type="match status" value="1"/>
</dbReference>
<dbReference type="FunFam" id="1.20.140.40:FF:000006">
    <property type="entry name" value="Pectinesterase inhibitor 3"/>
    <property type="match status" value="1"/>
</dbReference>
<evidence type="ECO:0000256" key="6">
    <source>
        <dbReference type="ARBA" id="ARBA00038471"/>
    </source>
</evidence>
<evidence type="ECO:0000256" key="4">
    <source>
        <dbReference type="ARBA" id="ARBA00022729"/>
    </source>
</evidence>
<organism evidence="9 10">
    <name type="scientific">Ricinus communis</name>
    <name type="common">Castor bean</name>
    <dbReference type="NCBI Taxonomy" id="3988"/>
    <lineage>
        <taxon>Eukaryota</taxon>
        <taxon>Viridiplantae</taxon>
        <taxon>Streptophyta</taxon>
        <taxon>Embryophyta</taxon>
        <taxon>Tracheophyta</taxon>
        <taxon>Spermatophyta</taxon>
        <taxon>Magnoliopsida</taxon>
        <taxon>eudicotyledons</taxon>
        <taxon>Gunneridae</taxon>
        <taxon>Pentapetalae</taxon>
        <taxon>rosids</taxon>
        <taxon>fabids</taxon>
        <taxon>Malpighiales</taxon>
        <taxon>Euphorbiaceae</taxon>
        <taxon>Acalyphoideae</taxon>
        <taxon>Acalypheae</taxon>
        <taxon>Ricinus</taxon>
    </lineage>
</organism>
<name>B9R9Q8_RICCO</name>
<comment type="subcellular location">
    <subcellularLocation>
        <location evidence="1">Secreted</location>
        <location evidence="1">Extracellular space</location>
        <location evidence="1">Apoplast</location>
    </subcellularLocation>
</comment>
<keyword evidence="2" id="KW-0052">Apoplast</keyword>
<keyword evidence="10" id="KW-1185">Reference proteome</keyword>
<dbReference type="GO" id="GO:0009827">
    <property type="term" value="P:plant-type cell wall modification"/>
    <property type="evidence" value="ECO:0000318"/>
    <property type="project" value="GO_Central"/>
</dbReference>
<dbReference type="EMBL" id="EQ973773">
    <property type="protein sequence ID" value="EEF51535.1"/>
    <property type="molecule type" value="Genomic_DNA"/>
</dbReference>
<dbReference type="InterPro" id="IPR006501">
    <property type="entry name" value="Pectinesterase_inhib_dom"/>
</dbReference>
<dbReference type="KEGG" id="rcu:8266054"/>
<dbReference type="CDD" id="cd15798">
    <property type="entry name" value="PMEI-like_3"/>
    <property type="match status" value="1"/>
</dbReference>
<feature type="signal peptide" evidence="7">
    <location>
        <begin position="1"/>
        <end position="33"/>
    </location>
</feature>
<dbReference type="OMA" id="SCMANIT"/>
<evidence type="ECO:0000313" key="9">
    <source>
        <dbReference type="EMBL" id="EEF51535.1"/>
    </source>
</evidence>
<dbReference type="GO" id="GO:0004857">
    <property type="term" value="F:enzyme inhibitor activity"/>
    <property type="evidence" value="ECO:0000318"/>
    <property type="project" value="GO_Central"/>
</dbReference>
<keyword evidence="3" id="KW-0964">Secreted</keyword>
<dbReference type="Proteomes" id="UP000008311">
    <property type="component" value="Unassembled WGS sequence"/>
</dbReference>
<dbReference type="SUPFAM" id="SSF101148">
    <property type="entry name" value="Plant invertase/pectin methylesterase inhibitor"/>
    <property type="match status" value="1"/>
</dbReference>
<reference evidence="10" key="1">
    <citation type="journal article" date="2010" name="Nat. Biotechnol.">
        <title>Draft genome sequence of the oilseed species Ricinus communis.</title>
        <authorList>
            <person name="Chan A.P."/>
            <person name="Crabtree J."/>
            <person name="Zhao Q."/>
            <person name="Lorenzi H."/>
            <person name="Orvis J."/>
            <person name="Puiu D."/>
            <person name="Melake-Berhan A."/>
            <person name="Jones K.M."/>
            <person name="Redman J."/>
            <person name="Chen G."/>
            <person name="Cahoon E.B."/>
            <person name="Gedil M."/>
            <person name="Stanke M."/>
            <person name="Haas B.J."/>
            <person name="Wortman J.R."/>
            <person name="Fraser-Liggett C.M."/>
            <person name="Ravel J."/>
            <person name="Rabinowicz P.D."/>
        </authorList>
    </citation>
    <scope>NUCLEOTIDE SEQUENCE [LARGE SCALE GENOMIC DNA]</scope>
    <source>
        <strain evidence="10">cv. Hale</strain>
    </source>
</reference>
<gene>
    <name evidence="9" type="ORF">RCOM_1500020</name>
</gene>
<dbReference type="GO" id="GO:0048046">
    <property type="term" value="C:apoplast"/>
    <property type="evidence" value="ECO:0007669"/>
    <property type="project" value="UniProtKB-SubCell"/>
</dbReference>
<dbReference type="AlphaFoldDB" id="B9R9Q8"/>
<feature type="chain" id="PRO_5002890650" evidence="7">
    <location>
        <begin position="34"/>
        <end position="206"/>
    </location>
</feature>
<dbReference type="NCBIfam" id="TIGR01614">
    <property type="entry name" value="PME_inhib"/>
    <property type="match status" value="1"/>
</dbReference>
<dbReference type="Gene3D" id="1.20.140.40">
    <property type="entry name" value="Invertase/pectin methylesterase inhibitor family protein"/>
    <property type="match status" value="1"/>
</dbReference>
<accession>B9R9Q8</accession>
<dbReference type="OrthoDB" id="1430376at2759"/>
<dbReference type="GO" id="GO:0009505">
    <property type="term" value="C:plant-type cell wall"/>
    <property type="evidence" value="ECO:0000318"/>
    <property type="project" value="GO_Central"/>
</dbReference>
<evidence type="ECO:0000259" key="8">
    <source>
        <dbReference type="SMART" id="SM00856"/>
    </source>
</evidence>
<evidence type="ECO:0000256" key="7">
    <source>
        <dbReference type="SAM" id="SignalP"/>
    </source>
</evidence>
<dbReference type="InterPro" id="IPR051955">
    <property type="entry name" value="PME_Inhibitor"/>
</dbReference>
<dbReference type="PANTHER" id="PTHR31080">
    <property type="entry name" value="PECTINESTERASE INHIBITOR-LIKE"/>
    <property type="match status" value="1"/>
</dbReference>
<dbReference type="InterPro" id="IPR035513">
    <property type="entry name" value="Invertase/methylesterase_inhib"/>
</dbReference>
<dbReference type="PANTHER" id="PTHR31080:SF15">
    <property type="entry name" value="INVERTASE"/>
    <property type="match status" value="1"/>
</dbReference>
<dbReference type="InParanoid" id="B9R9Q8"/>
<feature type="domain" description="Pectinesterase inhibitor" evidence="8">
    <location>
        <begin position="43"/>
        <end position="200"/>
    </location>
</feature>
<proteinExistence type="inferred from homology"/>
<comment type="similarity">
    <text evidence="6">Belongs to the PMEI family.</text>
</comment>
<evidence type="ECO:0000256" key="5">
    <source>
        <dbReference type="ARBA" id="ARBA00023157"/>
    </source>
</evidence>
<dbReference type="Pfam" id="PF04043">
    <property type="entry name" value="PMEI"/>
    <property type="match status" value="1"/>
</dbReference>
<sequence>METKTITSPCLQVSTLFLITFLVFISNTQNSLAITTTKTSKTTYKNYLKTACNSTTYPKICYNTLSPYTSTIQTNDLKLCNAALTITLKAASNTSAMVKSLSKQKGLSKGEVAVIKDCQYEIEDSVDELKQSLKALKNLKGSADMEFQIDNIKTWISAAITDENTCTDGFEGMKVSSKVKSKIKKSIVNVNRLTSNALALINKLSY</sequence>
<dbReference type="eggNOG" id="KOG0017">
    <property type="taxonomic scope" value="Eukaryota"/>
</dbReference>
<evidence type="ECO:0000313" key="10">
    <source>
        <dbReference type="Proteomes" id="UP000008311"/>
    </source>
</evidence>
<dbReference type="STRING" id="3988.B9R9Q8"/>